<dbReference type="AlphaFoldDB" id="A0A150G660"/>
<dbReference type="Proteomes" id="UP000075714">
    <property type="component" value="Unassembled WGS sequence"/>
</dbReference>
<keyword evidence="2" id="KW-1185">Reference proteome</keyword>
<accession>A0A150G660</accession>
<dbReference type="EMBL" id="LSYV01000056">
    <property type="protein sequence ID" value="KXZ45376.1"/>
    <property type="molecule type" value="Genomic_DNA"/>
</dbReference>
<evidence type="ECO:0000313" key="1">
    <source>
        <dbReference type="EMBL" id="KXZ45376.1"/>
    </source>
</evidence>
<name>A0A150G660_GONPE</name>
<evidence type="ECO:0000313" key="2">
    <source>
        <dbReference type="Proteomes" id="UP000075714"/>
    </source>
</evidence>
<gene>
    <name evidence="1" type="ORF">GPECTOR_55g282</name>
</gene>
<dbReference type="STRING" id="33097.A0A150G660"/>
<proteinExistence type="predicted"/>
<protein>
    <submittedName>
        <fullName evidence="1">Uncharacterized protein</fullName>
    </submittedName>
</protein>
<organism evidence="1 2">
    <name type="scientific">Gonium pectorale</name>
    <name type="common">Green alga</name>
    <dbReference type="NCBI Taxonomy" id="33097"/>
    <lineage>
        <taxon>Eukaryota</taxon>
        <taxon>Viridiplantae</taxon>
        <taxon>Chlorophyta</taxon>
        <taxon>core chlorophytes</taxon>
        <taxon>Chlorophyceae</taxon>
        <taxon>CS clade</taxon>
        <taxon>Chlamydomonadales</taxon>
        <taxon>Volvocaceae</taxon>
        <taxon>Gonium</taxon>
    </lineage>
</organism>
<sequence length="207" mass="22110">MQRSVEVVGALQRAGASLGAPGVARNLNTLVENFTFGSATDGPASSLGSNIKLSAKAGAKGVDVSVSAGAASAKASYAPAELRKAAAIPLVLQDVSRISTAHSSIMNYLLTLTHERYSVLASWPDFTKAYGKDYYYRSHPEDLRKFYGMVDEFHRMWDVVTEFGSLSGLAGQLVPAYRVRRHNTVHPALGPATADSAVLQFLLAHAK</sequence>
<dbReference type="OrthoDB" id="532569at2759"/>
<comment type="caution">
    <text evidence="1">The sequence shown here is derived from an EMBL/GenBank/DDBJ whole genome shotgun (WGS) entry which is preliminary data.</text>
</comment>
<reference evidence="2" key="1">
    <citation type="journal article" date="2016" name="Nat. Commun.">
        <title>The Gonium pectorale genome demonstrates co-option of cell cycle regulation during the evolution of multicellularity.</title>
        <authorList>
            <person name="Hanschen E.R."/>
            <person name="Marriage T.N."/>
            <person name="Ferris P.J."/>
            <person name="Hamaji T."/>
            <person name="Toyoda A."/>
            <person name="Fujiyama A."/>
            <person name="Neme R."/>
            <person name="Noguchi H."/>
            <person name="Minakuchi Y."/>
            <person name="Suzuki M."/>
            <person name="Kawai-Toyooka H."/>
            <person name="Smith D.R."/>
            <person name="Sparks H."/>
            <person name="Anderson J."/>
            <person name="Bakaric R."/>
            <person name="Luria V."/>
            <person name="Karger A."/>
            <person name="Kirschner M.W."/>
            <person name="Durand P.M."/>
            <person name="Michod R.E."/>
            <person name="Nozaki H."/>
            <person name="Olson B.J."/>
        </authorList>
    </citation>
    <scope>NUCLEOTIDE SEQUENCE [LARGE SCALE GENOMIC DNA]</scope>
    <source>
        <strain evidence="2">NIES-2863</strain>
    </source>
</reference>